<evidence type="ECO:0000313" key="3">
    <source>
        <dbReference type="EMBL" id="KAL1376558.1"/>
    </source>
</evidence>
<feature type="compositionally biased region" description="Basic and acidic residues" evidence="1">
    <location>
        <begin position="514"/>
        <end position="524"/>
    </location>
</feature>
<feature type="compositionally biased region" description="Basic and acidic residues" evidence="1">
    <location>
        <begin position="727"/>
        <end position="798"/>
    </location>
</feature>
<keyword evidence="2" id="KW-0732">Signal</keyword>
<dbReference type="EMBL" id="JBEHCU010011593">
    <property type="protein sequence ID" value="KAL1376558.1"/>
    <property type="molecule type" value="Genomic_DNA"/>
</dbReference>
<feature type="compositionally biased region" description="Basic and acidic residues" evidence="1">
    <location>
        <begin position="591"/>
        <end position="614"/>
    </location>
</feature>
<dbReference type="PANTHER" id="PTHR21398">
    <property type="entry name" value="AGAP007094-PA"/>
    <property type="match status" value="1"/>
</dbReference>
<feature type="compositionally biased region" description="Basic and acidic residues" evidence="1">
    <location>
        <begin position="621"/>
        <end position="680"/>
    </location>
</feature>
<feature type="region of interest" description="Disordered" evidence="1">
    <location>
        <begin position="455"/>
        <end position="837"/>
    </location>
</feature>
<sequence length="932" mass="104412">MSFLLSKRSSLGAFFVLLALVSLTSCFENSTSEEAQLHSRLKRWINFPINGGVAKIVIGGVFPVRFAHKLVRSLNCAHNLQANYAIPERIIWPVPEHVFKQRLNDEFVDRSRPQLYRVLERMVDNWGGHGRSCLLRTICQVAETPLGHNGMLGEILDVIFTPYEHELIDEEYKLARKYGLHGVNCNRAFQECSYGHEMFTRFKLFLVIILSVQVQIFSACDQNQTCLHDSEHDMEEAFHLRHKRWLTMIPNGGVCKIVLSMAAPVRFAHKVVRSVAVAVNLQANYDIPARIIWPHAENFFKERVLSEDYVDNSRKDLYRLLERVFQSWGGDGRECLLKTICQVAETPLQHNGLIGEILDVVFTPPDDDAMDEDFKMAKLNGASRARVLPSKLTIVGERLPAGYPICHSNYDNPRIDPVRRLLKNSSLRHRSGEETTNTPEAVPIEKDDLLERLEKIDTSSPSTKTASATTTKETGDGSSAATNDVDMENDDLIQRLEAIENGEAEESAKTTFSSKKDEDKKEDDLSPAEANHQNGLDKPDEDELLEEKMEVDGAVAVEDKKEESSDLACRKRRRTASSAKRRHSEDEELEPSSKKVHVEDDTKKPETVTAEKKKVLWNKPAVEESVKAEEEPQKEPETVDEPPKEEEKVPEKETVVDSAKEPVAESKEDEKTAPEEKPLEESAPPPEPDPVEEPDSKVEELPAVETPALETAPEEKKEEKPEEVDSVPDKKDEPVPEPAVDEKKLEEPKEDTKPVEEEAKADEVVAESAEKEEVAVESKGKSDEKKEEVRESVEEAKQEPAASTEKVEPVVVESEKETKPEPIPAEDKAEDLPDTVPKSDAIEPVVEASTAIEVSEIPCVKKKAYQCTEKEEEKKEDTPKEVQAAEPEMASGTEEDEQMEVGSTAVAPSQSKSDGDGGRRSGVGGKCRRFRE</sequence>
<feature type="chain" id="PRO_5044755784" evidence="2">
    <location>
        <begin position="27"/>
        <end position="932"/>
    </location>
</feature>
<organism evidence="3 4">
    <name type="scientific">Culex pipiens pipiens</name>
    <name type="common">Northern house mosquito</name>
    <dbReference type="NCBI Taxonomy" id="38569"/>
    <lineage>
        <taxon>Eukaryota</taxon>
        <taxon>Metazoa</taxon>
        <taxon>Ecdysozoa</taxon>
        <taxon>Arthropoda</taxon>
        <taxon>Hexapoda</taxon>
        <taxon>Insecta</taxon>
        <taxon>Pterygota</taxon>
        <taxon>Neoptera</taxon>
        <taxon>Endopterygota</taxon>
        <taxon>Diptera</taxon>
        <taxon>Nematocera</taxon>
        <taxon>Culicoidea</taxon>
        <taxon>Culicidae</taxon>
        <taxon>Culicinae</taxon>
        <taxon>Culicini</taxon>
        <taxon>Culex</taxon>
        <taxon>Culex</taxon>
    </lineage>
</organism>
<feature type="compositionally biased region" description="Basic and acidic residues" evidence="1">
    <location>
        <begin position="546"/>
        <end position="564"/>
    </location>
</feature>
<reference evidence="3 4" key="1">
    <citation type="submission" date="2024-05" db="EMBL/GenBank/DDBJ databases">
        <title>Culex pipiens pipiens assembly and annotation.</title>
        <authorList>
            <person name="Alout H."/>
            <person name="Durand T."/>
        </authorList>
    </citation>
    <scope>NUCLEOTIDE SEQUENCE [LARGE SCALE GENOMIC DNA]</scope>
    <source>
        <strain evidence="3">HA-2024</strain>
        <tissue evidence="3">Whole body</tissue>
    </source>
</reference>
<feature type="compositionally biased region" description="Basic and acidic residues" evidence="1">
    <location>
        <begin position="805"/>
        <end position="831"/>
    </location>
</feature>
<feature type="compositionally biased region" description="Basic and acidic residues" evidence="1">
    <location>
        <begin position="868"/>
        <end position="880"/>
    </location>
</feature>
<evidence type="ECO:0000256" key="2">
    <source>
        <dbReference type="SAM" id="SignalP"/>
    </source>
</evidence>
<proteinExistence type="predicted"/>
<feature type="region of interest" description="Disordered" evidence="1">
    <location>
        <begin position="426"/>
        <end position="445"/>
    </location>
</feature>
<feature type="region of interest" description="Disordered" evidence="1">
    <location>
        <begin position="866"/>
        <end position="932"/>
    </location>
</feature>
<accession>A0ABD1CJN2</accession>
<feature type="signal peptide" evidence="2">
    <location>
        <begin position="1"/>
        <end position="26"/>
    </location>
</feature>
<dbReference type="PANTHER" id="PTHR21398:SF11">
    <property type="entry name" value="HDC15381-RELATED"/>
    <property type="match status" value="1"/>
</dbReference>
<keyword evidence="4" id="KW-1185">Reference proteome</keyword>
<feature type="compositionally biased region" description="Low complexity" evidence="1">
    <location>
        <begin position="458"/>
        <end position="472"/>
    </location>
</feature>
<dbReference type="PROSITE" id="PS51257">
    <property type="entry name" value="PROKAR_LIPOPROTEIN"/>
    <property type="match status" value="1"/>
</dbReference>
<dbReference type="SMART" id="SM00718">
    <property type="entry name" value="DM4_12"/>
    <property type="match status" value="2"/>
</dbReference>
<evidence type="ECO:0000256" key="1">
    <source>
        <dbReference type="SAM" id="MobiDB-lite"/>
    </source>
</evidence>
<dbReference type="AlphaFoldDB" id="A0ABD1CJN2"/>
<dbReference type="Pfam" id="PF07841">
    <property type="entry name" value="DM4_12"/>
    <property type="match status" value="2"/>
</dbReference>
<evidence type="ECO:0000313" key="4">
    <source>
        <dbReference type="Proteomes" id="UP001562425"/>
    </source>
</evidence>
<gene>
    <name evidence="3" type="ORF">pipiens_001571</name>
</gene>
<dbReference type="Proteomes" id="UP001562425">
    <property type="component" value="Unassembled WGS sequence"/>
</dbReference>
<dbReference type="InterPro" id="IPR006631">
    <property type="entry name" value="DM4_12"/>
</dbReference>
<name>A0ABD1CJN2_CULPP</name>
<protein>
    <submittedName>
        <fullName evidence="3">Uncharacterized protein</fullName>
    </submittedName>
</protein>
<feature type="compositionally biased region" description="Basic residues" evidence="1">
    <location>
        <begin position="570"/>
        <end position="582"/>
    </location>
</feature>
<comment type="caution">
    <text evidence="3">The sequence shown here is derived from an EMBL/GenBank/DDBJ whole genome shotgun (WGS) entry which is preliminary data.</text>
</comment>